<evidence type="ECO:0000313" key="3">
    <source>
        <dbReference type="EMBL" id="CAD9416432.1"/>
    </source>
</evidence>
<name>A0A7S2C6A0_9DINO</name>
<evidence type="ECO:0000256" key="2">
    <source>
        <dbReference type="SAM" id="MobiDB-lite"/>
    </source>
</evidence>
<dbReference type="EMBL" id="HBGQ01031983">
    <property type="protein sequence ID" value="CAD9416432.1"/>
    <property type="molecule type" value="Transcribed_RNA"/>
</dbReference>
<evidence type="ECO:0000256" key="1">
    <source>
        <dbReference type="SAM" id="Coils"/>
    </source>
</evidence>
<feature type="compositionally biased region" description="Basic and acidic residues" evidence="2">
    <location>
        <begin position="183"/>
        <end position="196"/>
    </location>
</feature>
<feature type="region of interest" description="Disordered" evidence="2">
    <location>
        <begin position="175"/>
        <end position="209"/>
    </location>
</feature>
<sequence>MGADKDATLTNLAWTAWVKFSEDYKKDKEFEDQVKQTEAAMNEFLKKKKEDAKTVLDRMNGATDSGLTAMCIQAWYSLINDNKKARELEEKMMNSEGRFGALKMRQKGNAMNVQGRVNEQIKANLLYRCIQEWKIETRAALAVKGLGSKVDKKRQQLKGIEHLFKKFAQQLDEGLGNIEEQPDSTRRTKGLTKDPHTVSLPSIHDRHVH</sequence>
<reference evidence="3" key="1">
    <citation type="submission" date="2021-01" db="EMBL/GenBank/DDBJ databases">
        <authorList>
            <person name="Corre E."/>
            <person name="Pelletier E."/>
            <person name="Niang G."/>
            <person name="Scheremetjew M."/>
            <person name="Finn R."/>
            <person name="Kale V."/>
            <person name="Holt S."/>
            <person name="Cochrane G."/>
            <person name="Meng A."/>
            <person name="Brown T."/>
            <person name="Cohen L."/>
        </authorList>
    </citation>
    <scope>NUCLEOTIDE SEQUENCE</scope>
    <source>
        <strain evidence="3">CCMP2222</strain>
    </source>
</reference>
<gene>
    <name evidence="3" type="ORF">AAND1436_LOCUS15771</name>
</gene>
<proteinExistence type="predicted"/>
<protein>
    <submittedName>
        <fullName evidence="3">Uncharacterized protein</fullName>
    </submittedName>
</protein>
<keyword evidence="1" id="KW-0175">Coiled coil</keyword>
<dbReference type="AlphaFoldDB" id="A0A7S2C6A0"/>
<accession>A0A7S2C6A0</accession>
<feature type="coiled-coil region" evidence="1">
    <location>
        <begin position="42"/>
        <end position="98"/>
    </location>
</feature>
<organism evidence="3">
    <name type="scientific">Alexandrium andersonii</name>
    <dbReference type="NCBI Taxonomy" id="327968"/>
    <lineage>
        <taxon>Eukaryota</taxon>
        <taxon>Sar</taxon>
        <taxon>Alveolata</taxon>
        <taxon>Dinophyceae</taxon>
        <taxon>Gonyaulacales</taxon>
        <taxon>Pyrocystaceae</taxon>
        <taxon>Alexandrium</taxon>
    </lineage>
</organism>